<feature type="transmembrane region" description="Helical" evidence="1">
    <location>
        <begin position="70"/>
        <end position="91"/>
    </location>
</feature>
<accession>A0A250F797</accession>
<dbReference type="EMBL" id="CP022383">
    <property type="protein sequence ID" value="ATA80115.1"/>
    <property type="molecule type" value="Genomic_DNA"/>
</dbReference>
<evidence type="ECO:0000313" key="3">
    <source>
        <dbReference type="Proteomes" id="UP000217334"/>
    </source>
</evidence>
<keyword evidence="1" id="KW-1133">Transmembrane helix</keyword>
<dbReference type="AlphaFoldDB" id="A0A250F797"/>
<dbReference type="RefSeq" id="WP_095901917.1">
    <property type="nucleotide sequence ID" value="NZ_CP022383.1"/>
</dbReference>
<gene>
    <name evidence="2" type="ORF">CGC59_10685</name>
</gene>
<sequence>MNEFSQQFFHKKNQTVIVFEVLSLVLAIINLGIAFIPCVGILAIPIGIISITISAIGLYIAHKASAQKGLLIAALAIGLVGTAISVGQIVLIKVLGESSQKESRSDSIYQNDSIYDNDSINESDSLSNGTYRYNNEN</sequence>
<keyword evidence="1" id="KW-0812">Transmembrane</keyword>
<protein>
    <recommendedName>
        <fullName evidence="4">DUF4190 domain-containing protein</fullName>
    </recommendedName>
</protein>
<dbReference type="Proteomes" id="UP000217334">
    <property type="component" value="Chromosome"/>
</dbReference>
<evidence type="ECO:0008006" key="4">
    <source>
        <dbReference type="Google" id="ProtNLM"/>
    </source>
</evidence>
<reference evidence="3" key="1">
    <citation type="submission" date="2017-06" db="EMBL/GenBank/DDBJ databases">
        <title>Capnocytophaga spp. assemblies.</title>
        <authorList>
            <person name="Gulvik C.A."/>
        </authorList>
    </citation>
    <scope>NUCLEOTIDE SEQUENCE [LARGE SCALE GENOMIC DNA]</scope>
    <source>
        <strain evidence="3">H4486</strain>
    </source>
</reference>
<keyword evidence="1" id="KW-0472">Membrane</keyword>
<organism evidence="2 3">
    <name type="scientific">Capnocytophaga sputigena</name>
    <dbReference type="NCBI Taxonomy" id="1019"/>
    <lineage>
        <taxon>Bacteria</taxon>
        <taxon>Pseudomonadati</taxon>
        <taxon>Bacteroidota</taxon>
        <taxon>Flavobacteriia</taxon>
        <taxon>Flavobacteriales</taxon>
        <taxon>Flavobacteriaceae</taxon>
        <taxon>Capnocytophaga</taxon>
    </lineage>
</organism>
<feature type="transmembrane region" description="Helical" evidence="1">
    <location>
        <begin position="16"/>
        <end position="36"/>
    </location>
</feature>
<feature type="transmembrane region" description="Helical" evidence="1">
    <location>
        <begin position="42"/>
        <end position="61"/>
    </location>
</feature>
<evidence type="ECO:0000256" key="1">
    <source>
        <dbReference type="SAM" id="Phobius"/>
    </source>
</evidence>
<evidence type="ECO:0000313" key="2">
    <source>
        <dbReference type="EMBL" id="ATA80115.1"/>
    </source>
</evidence>
<proteinExistence type="predicted"/>
<name>A0A250F797_CAPSP</name>